<dbReference type="Proteomes" id="UP000005408">
    <property type="component" value="Unassembled WGS sequence"/>
</dbReference>
<name>A0A8W8NRD7_MAGGI</name>
<keyword evidence="11" id="KW-1185">Reference proteome</keyword>
<dbReference type="InterPro" id="IPR001296">
    <property type="entry name" value="Glyco_trans_1"/>
</dbReference>
<evidence type="ECO:0000259" key="9">
    <source>
        <dbReference type="Pfam" id="PF12038"/>
    </source>
</evidence>
<proteinExistence type="inferred from homology"/>
<dbReference type="EnsemblMetazoa" id="G6895.1">
    <property type="protein sequence ID" value="G6895.1:cds"/>
    <property type="gene ID" value="G6895"/>
</dbReference>
<keyword evidence="3" id="KW-0808">Transferase</keyword>
<feature type="region of interest" description="Disordered" evidence="7">
    <location>
        <begin position="193"/>
        <end position="295"/>
    </location>
</feature>
<evidence type="ECO:0000256" key="3">
    <source>
        <dbReference type="ARBA" id="ARBA00022679"/>
    </source>
</evidence>
<evidence type="ECO:0000256" key="6">
    <source>
        <dbReference type="ARBA" id="ARBA00048439"/>
    </source>
</evidence>
<evidence type="ECO:0000256" key="1">
    <source>
        <dbReference type="ARBA" id="ARBA00009481"/>
    </source>
</evidence>
<dbReference type="Gene3D" id="3.40.50.2000">
    <property type="entry name" value="Glycogen Phosphorylase B"/>
    <property type="match status" value="1"/>
</dbReference>
<dbReference type="EC" id="2.4.1.110" evidence="4"/>
<organism evidence="10 11">
    <name type="scientific">Magallana gigas</name>
    <name type="common">Pacific oyster</name>
    <name type="synonym">Crassostrea gigas</name>
    <dbReference type="NCBI Taxonomy" id="29159"/>
    <lineage>
        <taxon>Eukaryota</taxon>
        <taxon>Metazoa</taxon>
        <taxon>Spiralia</taxon>
        <taxon>Lophotrochozoa</taxon>
        <taxon>Mollusca</taxon>
        <taxon>Bivalvia</taxon>
        <taxon>Autobranchia</taxon>
        <taxon>Pteriomorphia</taxon>
        <taxon>Ostreida</taxon>
        <taxon>Ostreoidea</taxon>
        <taxon>Ostreidae</taxon>
        <taxon>Magallana</taxon>
    </lineage>
</organism>
<comment type="similarity">
    <text evidence="1">Belongs to the glycosyltransferase group 1 family. Glycosyltransferase 4 subfamily.</text>
</comment>
<dbReference type="Pfam" id="PF00534">
    <property type="entry name" value="Glycos_transf_1"/>
    <property type="match status" value="1"/>
</dbReference>
<evidence type="ECO:0000256" key="7">
    <source>
        <dbReference type="SAM" id="MobiDB-lite"/>
    </source>
</evidence>
<keyword evidence="2" id="KW-0328">Glycosyltransferase</keyword>
<dbReference type="CDD" id="cd01635">
    <property type="entry name" value="Glycosyltransferase_GTB-type"/>
    <property type="match status" value="1"/>
</dbReference>
<feature type="compositionally biased region" description="Polar residues" evidence="7">
    <location>
        <begin position="210"/>
        <end position="295"/>
    </location>
</feature>
<reference evidence="10" key="1">
    <citation type="submission" date="2022-08" db="UniProtKB">
        <authorList>
            <consortium name="EnsemblMetazoa"/>
        </authorList>
    </citation>
    <scope>IDENTIFICATION</scope>
    <source>
        <strain evidence="10">05x7-T-G4-1.051#20</strain>
    </source>
</reference>
<dbReference type="EnsemblMetazoa" id="G6895.2">
    <property type="protein sequence ID" value="G6895.2:cds"/>
    <property type="gene ID" value="G6895"/>
</dbReference>
<accession>A0A8W8NRD7</accession>
<sequence length="531" mass="60896">MSSSSSCEAQNLLIEPFYGGSHKQLIDLIQKEIPECHLVTMTAKKWHWRSRVSALYLAQNIPFCTKYKVLFCSSVLNLAELVALRPDLASLKKIIYFHENQLVYPVREKKDRDIQHGYNQILSCLVADMVVFNSQYNMDSFLSSIGKFLHVIPDYRPKNIADQIKPKCQVIYFPLSDQVSLVTQRLSANQTLDSEISSSSSQTIDTETSLSNQIESSGRLSSNQTVDTETSLSSQIESSGRLSSNQTVDTETSLSNQIESSERLSSNQTSDLETSLSNQIESSERLSSNQTEDSETTFTYGCEDCESKSSHKQSYYQNQSNQNSSSQSNKHIRLSCEQMQVVQEDCRQENTSVLHSDQKTRPLHIVWAHRWEHDKGPELFFEVVIRLHREGCQFYLSVLGEQFTDYLEVFENSRATLQDHILHWGYLPSKAKFLKVLESADVAVSTALHEFFGVSMLEAVNCGCYPLCPNRLVYPEIYPKQYLYNTSNQLFKTLRRFCRHPEVPRQHAVQIDVSKFSWEKRRSDFKTLFGF</sequence>
<feature type="domain" description="tRNA-queuosine alpha-mannosyltransferase N-terminal" evidence="9">
    <location>
        <begin position="12"/>
        <end position="175"/>
    </location>
</feature>
<dbReference type="PANTHER" id="PTHR13615:SF3">
    <property type="entry name" value="GLYCOSYLTRANSFERASE-LIKE DOMAIN-CONTAINING PROTEIN 1"/>
    <property type="match status" value="1"/>
</dbReference>
<dbReference type="GO" id="GO:0016438">
    <property type="term" value="F:tRNA-queuosine(34) beta-mannosyltransferase activity"/>
    <property type="evidence" value="ECO:0007669"/>
    <property type="project" value="UniProtKB-EC"/>
</dbReference>
<evidence type="ECO:0000256" key="2">
    <source>
        <dbReference type="ARBA" id="ARBA00022676"/>
    </source>
</evidence>
<evidence type="ECO:0000259" key="8">
    <source>
        <dbReference type="Pfam" id="PF00534"/>
    </source>
</evidence>
<dbReference type="InterPro" id="IPR022701">
    <property type="entry name" value="QTMAN_N"/>
</dbReference>
<evidence type="ECO:0000256" key="5">
    <source>
        <dbReference type="ARBA" id="ARBA00044539"/>
    </source>
</evidence>
<dbReference type="InterPro" id="IPR051862">
    <property type="entry name" value="GT-like_domain_containing_1"/>
</dbReference>
<evidence type="ECO:0000313" key="11">
    <source>
        <dbReference type="Proteomes" id="UP000005408"/>
    </source>
</evidence>
<feature type="domain" description="Glycosyl transferase family 1" evidence="8">
    <location>
        <begin position="362"/>
        <end position="477"/>
    </location>
</feature>
<dbReference type="PANTHER" id="PTHR13615">
    <property type="entry name" value="GLYCOSYLTRANSFERASE-LIKE 1"/>
    <property type="match status" value="1"/>
</dbReference>
<dbReference type="OMA" id="HRWEYDK"/>
<comment type="catalytic activity">
    <reaction evidence="6">
        <text>queuosine(34) in tRNA(Asp) + GDP-alpha-D-mannose = O-4''-alpha-D-mannosylqueuosine(34) in tRNA(Asp) + GDP + H(+)</text>
        <dbReference type="Rhea" id="RHEA:12885"/>
        <dbReference type="Rhea" id="RHEA-COMP:18572"/>
        <dbReference type="Rhea" id="RHEA-COMP:18581"/>
        <dbReference type="ChEBI" id="CHEBI:15378"/>
        <dbReference type="ChEBI" id="CHEBI:57527"/>
        <dbReference type="ChEBI" id="CHEBI:58189"/>
        <dbReference type="ChEBI" id="CHEBI:194431"/>
        <dbReference type="ChEBI" id="CHEBI:194442"/>
        <dbReference type="EC" id="2.4.1.110"/>
    </reaction>
    <physiologicalReaction direction="left-to-right" evidence="6">
        <dbReference type="Rhea" id="RHEA:12886"/>
    </physiologicalReaction>
</comment>
<protein>
    <recommendedName>
        <fullName evidence="5">tRNA-queuosine alpha-mannosyltransferase</fullName>
        <ecNumber evidence="4">2.4.1.110</ecNumber>
    </recommendedName>
</protein>
<dbReference type="SUPFAM" id="SSF53756">
    <property type="entry name" value="UDP-Glycosyltransferase/glycogen phosphorylase"/>
    <property type="match status" value="1"/>
</dbReference>
<dbReference type="Pfam" id="PF12038">
    <property type="entry name" value="QTMAN_N"/>
    <property type="match status" value="1"/>
</dbReference>
<evidence type="ECO:0000256" key="4">
    <source>
        <dbReference type="ARBA" id="ARBA00044517"/>
    </source>
</evidence>
<dbReference type="OrthoDB" id="10032790at2759"/>
<feature type="compositionally biased region" description="Low complexity" evidence="7">
    <location>
        <begin position="193"/>
        <end position="209"/>
    </location>
</feature>
<evidence type="ECO:0000313" key="10">
    <source>
        <dbReference type="EnsemblMetazoa" id="G6895.1:cds"/>
    </source>
</evidence>
<dbReference type="AlphaFoldDB" id="A0A8W8NRD7"/>